<comment type="caution">
    <text evidence="1">The sequence shown here is derived from an EMBL/GenBank/DDBJ whole genome shotgun (WGS) entry which is preliminary data.</text>
</comment>
<dbReference type="GO" id="GO:0016874">
    <property type="term" value="F:ligase activity"/>
    <property type="evidence" value="ECO:0007669"/>
    <property type="project" value="UniProtKB-KW"/>
</dbReference>
<gene>
    <name evidence="1" type="ORF">RMCFA_1402</name>
</gene>
<reference evidence="2" key="2">
    <citation type="submission" date="2016-02" db="EMBL/GenBank/DDBJ databases">
        <title>Draft genome sequence of five rapidly growing Mycobacterium species.</title>
        <authorList>
            <person name="Katahira K."/>
            <person name="Gotou Y."/>
            <person name="Iida K."/>
            <person name="Ogura Y."/>
            <person name="Hayashi T."/>
        </authorList>
    </citation>
    <scope>NUCLEOTIDE SEQUENCE [LARGE SCALE GENOMIC DNA]</scope>
    <source>
        <strain evidence="2">JCM6368</strain>
    </source>
</reference>
<reference evidence="1 2" key="1">
    <citation type="journal article" date="2016" name="Genome Announc.">
        <title>Draft Genome Sequences of Five Rapidly Growing Mycobacterium Species, M. thermoresistibile, M. fortuitum subsp. acetamidolyticum, M. canariasense, M. brisbanense, and M. novocastrense.</title>
        <authorList>
            <person name="Katahira K."/>
            <person name="Ogura Y."/>
            <person name="Gotoh Y."/>
            <person name="Hayashi T."/>
        </authorList>
    </citation>
    <scope>NUCLEOTIDE SEQUENCE [LARGE SCALE GENOMIC DNA]</scope>
    <source>
        <strain evidence="1 2">JCM6368</strain>
    </source>
</reference>
<name>A0A100WMJ9_MYCFO</name>
<evidence type="ECO:0000313" key="2">
    <source>
        <dbReference type="Proteomes" id="UP000069705"/>
    </source>
</evidence>
<evidence type="ECO:0000313" key="1">
    <source>
        <dbReference type="EMBL" id="GAT01288.1"/>
    </source>
</evidence>
<sequence>MNRAEATTLDGAAGRARKVSAVSRNRAIRTLNAANQRAGVETPVPGDQIAILGASYTTVIAGRGYLWLR</sequence>
<accession>A0A100WMJ9</accession>
<dbReference type="EMBL" id="BCSZ01000012">
    <property type="protein sequence ID" value="GAT01288.1"/>
    <property type="molecule type" value="Genomic_DNA"/>
</dbReference>
<keyword evidence="1" id="KW-0436">Ligase</keyword>
<dbReference type="Proteomes" id="UP000069705">
    <property type="component" value="Unassembled WGS sequence"/>
</dbReference>
<protein>
    <submittedName>
        <fullName evidence="1">UDP-N-acetylmuramoyl-L-alanyl-D-glutamate--2,6-diaminopimelate ligase</fullName>
    </submittedName>
</protein>
<organism evidence="1 2">
    <name type="scientific">Mycolicibacterium fortuitum subsp. acetamidolyticum</name>
    <dbReference type="NCBI Taxonomy" id="144550"/>
    <lineage>
        <taxon>Bacteria</taxon>
        <taxon>Bacillati</taxon>
        <taxon>Actinomycetota</taxon>
        <taxon>Actinomycetes</taxon>
        <taxon>Mycobacteriales</taxon>
        <taxon>Mycobacteriaceae</taxon>
        <taxon>Mycolicibacterium</taxon>
    </lineage>
</organism>
<proteinExistence type="predicted"/>
<dbReference type="AlphaFoldDB" id="A0A100WMJ9"/>